<dbReference type="Gene3D" id="3.40.1710.10">
    <property type="entry name" value="abc type-2 transporter like domain"/>
    <property type="match status" value="1"/>
</dbReference>
<feature type="transmembrane region" description="Helical" evidence="5">
    <location>
        <begin position="348"/>
        <end position="366"/>
    </location>
</feature>
<sequence>MKNIIETRMIHWKKQWLSLVFWLLFPIIATWAIIAGTNSLANDTKVPVGIVLEEQTDASIELVEEIKSAPLVRTSILSEKEALNSLQKHNLDSVFIIHDGFQEKILQNERNQLITGYRSDLSFAFTPVKEMILSYVQQETGRAKAAFVVQQLESKYKGNKNWSAEEVIKKSKDIQQDENLLTTSFSFSNSPVKTGENQPLFTIWGVWGLFCILSALFIFDWVIKEKNAKAAIRFAFSRTSLKSYFIQNFVLYTLLFLIVDAMAVVFFYVWFGEWTSILNLIIFRIWINMAAFLLAQLFSNTYLYYTTSFGALLITGICSGAILPSGIISNWKWFEQINPLRPLIEGEFISVWMIMIITLAIVWVFGKGKNNASYKRIN</sequence>
<feature type="transmembrane region" description="Helical" evidence="5">
    <location>
        <begin position="302"/>
        <end position="328"/>
    </location>
</feature>
<dbReference type="RefSeq" id="WP_343812122.1">
    <property type="nucleotide sequence ID" value="NZ_BAAADS010000012.1"/>
</dbReference>
<comment type="subcellular location">
    <subcellularLocation>
        <location evidence="1">Membrane</location>
        <topology evidence="1">Multi-pass membrane protein</topology>
    </subcellularLocation>
</comment>
<feature type="transmembrane region" description="Helical" evidence="5">
    <location>
        <begin position="244"/>
        <end position="271"/>
    </location>
</feature>
<name>A0ABP3R0U4_9BACI</name>
<keyword evidence="2 5" id="KW-0812">Transmembrane</keyword>
<dbReference type="EMBL" id="BAAADS010000012">
    <property type="protein sequence ID" value="GAA0601132.1"/>
    <property type="molecule type" value="Genomic_DNA"/>
</dbReference>
<reference evidence="8" key="1">
    <citation type="journal article" date="2019" name="Int. J. Syst. Evol. Microbiol.">
        <title>The Global Catalogue of Microorganisms (GCM) 10K type strain sequencing project: providing services to taxonomists for standard genome sequencing and annotation.</title>
        <authorList>
            <consortium name="The Broad Institute Genomics Platform"/>
            <consortium name="The Broad Institute Genome Sequencing Center for Infectious Disease"/>
            <person name="Wu L."/>
            <person name="Ma J."/>
        </authorList>
    </citation>
    <scope>NUCLEOTIDE SEQUENCE [LARGE SCALE GENOMIC DNA]</scope>
    <source>
        <strain evidence="8">JCM 15395</strain>
    </source>
</reference>
<comment type="caution">
    <text evidence="7">The sequence shown here is derived from an EMBL/GenBank/DDBJ whole genome shotgun (WGS) entry which is preliminary data.</text>
</comment>
<evidence type="ECO:0000256" key="3">
    <source>
        <dbReference type="ARBA" id="ARBA00022989"/>
    </source>
</evidence>
<evidence type="ECO:0000256" key="2">
    <source>
        <dbReference type="ARBA" id="ARBA00022692"/>
    </source>
</evidence>
<evidence type="ECO:0000256" key="4">
    <source>
        <dbReference type="ARBA" id="ARBA00023136"/>
    </source>
</evidence>
<dbReference type="Proteomes" id="UP001500866">
    <property type="component" value="Unassembled WGS sequence"/>
</dbReference>
<dbReference type="InterPro" id="IPR013525">
    <property type="entry name" value="ABC2_TM"/>
</dbReference>
<evidence type="ECO:0000313" key="7">
    <source>
        <dbReference type="EMBL" id="GAA0601132.1"/>
    </source>
</evidence>
<evidence type="ECO:0000256" key="5">
    <source>
        <dbReference type="SAM" id="Phobius"/>
    </source>
</evidence>
<feature type="transmembrane region" description="Helical" evidence="5">
    <location>
        <begin position="277"/>
        <end position="295"/>
    </location>
</feature>
<keyword evidence="3 5" id="KW-1133">Transmembrane helix</keyword>
<evidence type="ECO:0000259" key="6">
    <source>
        <dbReference type="Pfam" id="PF12698"/>
    </source>
</evidence>
<evidence type="ECO:0000313" key="8">
    <source>
        <dbReference type="Proteomes" id="UP001500866"/>
    </source>
</evidence>
<protein>
    <recommendedName>
        <fullName evidence="6">ABC-2 type transporter transmembrane domain-containing protein</fullName>
    </recommendedName>
</protein>
<keyword evidence="8" id="KW-1185">Reference proteome</keyword>
<dbReference type="Pfam" id="PF12698">
    <property type="entry name" value="ABC2_membrane_3"/>
    <property type="match status" value="1"/>
</dbReference>
<accession>A0ABP3R0U4</accession>
<feature type="transmembrane region" description="Helical" evidence="5">
    <location>
        <begin position="201"/>
        <end position="223"/>
    </location>
</feature>
<evidence type="ECO:0000256" key="1">
    <source>
        <dbReference type="ARBA" id="ARBA00004141"/>
    </source>
</evidence>
<organism evidence="7 8">
    <name type="scientific">Virgibacillus siamensis</name>
    <dbReference type="NCBI Taxonomy" id="480071"/>
    <lineage>
        <taxon>Bacteria</taxon>
        <taxon>Bacillati</taxon>
        <taxon>Bacillota</taxon>
        <taxon>Bacilli</taxon>
        <taxon>Bacillales</taxon>
        <taxon>Bacillaceae</taxon>
        <taxon>Virgibacillus</taxon>
    </lineage>
</organism>
<feature type="domain" description="ABC-2 type transporter transmembrane" evidence="6">
    <location>
        <begin position="14"/>
        <end position="346"/>
    </location>
</feature>
<keyword evidence="4 5" id="KW-0472">Membrane</keyword>
<proteinExistence type="predicted"/>
<gene>
    <name evidence="7" type="ORF">GCM10009001_17150</name>
</gene>